<accession>A0A914Z2G3</accession>
<sequence>MGVLTPPGSDDPSLASKPKERQFQVVPVPAVFSRGRWKCCDFREAQLAESGILEFVKPSKHPTDLAQNTASTIIVTNVAPNQLKALQKHQHLIEDEGNSVEGGGETPTHFDFPPGSASTTMSNQDATNLLNDLRVPKHLEAADIQHSASSATINIPVTSAASTKNC</sequence>
<evidence type="ECO:0000313" key="3">
    <source>
        <dbReference type="WBParaSite" id="PSU_v2.g4439.t1"/>
    </source>
</evidence>
<dbReference type="WBParaSite" id="PSU_v2.g4439.t1">
    <property type="protein sequence ID" value="PSU_v2.g4439.t1"/>
    <property type="gene ID" value="PSU_v2.g4439"/>
</dbReference>
<evidence type="ECO:0000256" key="1">
    <source>
        <dbReference type="SAM" id="MobiDB-lite"/>
    </source>
</evidence>
<protein>
    <submittedName>
        <fullName evidence="3">Uncharacterized protein</fullName>
    </submittedName>
</protein>
<dbReference type="AlphaFoldDB" id="A0A914Z2G3"/>
<evidence type="ECO:0000313" key="2">
    <source>
        <dbReference type="Proteomes" id="UP000887577"/>
    </source>
</evidence>
<proteinExistence type="predicted"/>
<feature type="region of interest" description="Disordered" evidence="1">
    <location>
        <begin position="1"/>
        <end position="20"/>
    </location>
</feature>
<feature type="region of interest" description="Disordered" evidence="1">
    <location>
        <begin position="97"/>
        <end position="123"/>
    </location>
</feature>
<keyword evidence="2" id="KW-1185">Reference proteome</keyword>
<name>A0A914Z2G3_9BILA</name>
<dbReference type="Proteomes" id="UP000887577">
    <property type="component" value="Unplaced"/>
</dbReference>
<organism evidence="2 3">
    <name type="scientific">Panagrolaimus superbus</name>
    <dbReference type="NCBI Taxonomy" id="310955"/>
    <lineage>
        <taxon>Eukaryota</taxon>
        <taxon>Metazoa</taxon>
        <taxon>Ecdysozoa</taxon>
        <taxon>Nematoda</taxon>
        <taxon>Chromadorea</taxon>
        <taxon>Rhabditida</taxon>
        <taxon>Tylenchina</taxon>
        <taxon>Panagrolaimomorpha</taxon>
        <taxon>Panagrolaimoidea</taxon>
        <taxon>Panagrolaimidae</taxon>
        <taxon>Panagrolaimus</taxon>
    </lineage>
</organism>
<reference evidence="3" key="1">
    <citation type="submission" date="2022-11" db="UniProtKB">
        <authorList>
            <consortium name="WormBaseParasite"/>
        </authorList>
    </citation>
    <scope>IDENTIFICATION</scope>
</reference>